<dbReference type="GeneID" id="90076130"/>
<dbReference type="EMBL" id="BTFZ01000017">
    <property type="protein sequence ID" value="GMM38141.1"/>
    <property type="molecule type" value="Genomic_DNA"/>
</dbReference>
<dbReference type="RefSeq" id="XP_064855137.1">
    <property type="nucleotide sequence ID" value="XM_064999065.1"/>
</dbReference>
<sequence>MIYDKIEESKLTVGKPNNFKNSSKFLYPIFYEDSELLFTLKNKFYIVDTVQINNFNKEFIEIKSKQLDEQINKVANKFNVSIDDNKKYVINDKTVIKDAKIDDLRNNRFKALISISIPTYYEDKNDVKTSLQLYIKEIIVLELISSEIEYEMTKLSLAI</sequence>
<dbReference type="Pfam" id="PF17579">
    <property type="entry name" value="DUF5482"/>
    <property type="match status" value="1"/>
</dbReference>
<reference evidence="1 2" key="1">
    <citation type="journal article" date="2023" name="Elife">
        <title>Identification of key yeast species and microbe-microbe interactions impacting larval growth of Drosophila in the wild.</title>
        <authorList>
            <person name="Mure A."/>
            <person name="Sugiura Y."/>
            <person name="Maeda R."/>
            <person name="Honda K."/>
            <person name="Sakurai N."/>
            <person name="Takahashi Y."/>
            <person name="Watada M."/>
            <person name="Katoh T."/>
            <person name="Gotoh A."/>
            <person name="Gotoh Y."/>
            <person name="Taniguchi I."/>
            <person name="Nakamura K."/>
            <person name="Hayashi T."/>
            <person name="Katayama T."/>
            <person name="Uemura T."/>
            <person name="Hattori Y."/>
        </authorList>
    </citation>
    <scope>NUCLEOTIDE SEQUENCE [LARGE SCALE GENOMIC DNA]</scope>
    <source>
        <strain evidence="1 2">SC-9</strain>
    </source>
</reference>
<keyword evidence="2" id="KW-1185">Reference proteome</keyword>
<evidence type="ECO:0000313" key="1">
    <source>
        <dbReference type="EMBL" id="GMM38141.1"/>
    </source>
</evidence>
<name>A0AAV5QTU7_9ASCO</name>
<proteinExistence type="predicted"/>
<comment type="caution">
    <text evidence="1">The sequence shown here is derived from an EMBL/GenBank/DDBJ whole genome shotgun (WGS) entry which is preliminary data.</text>
</comment>
<dbReference type="Proteomes" id="UP001360560">
    <property type="component" value="Unassembled WGS sequence"/>
</dbReference>
<dbReference type="InterPro" id="IPR035145">
    <property type="entry name" value="DUF5482"/>
</dbReference>
<organism evidence="1 2">
    <name type="scientific">Saccharomycopsis crataegensis</name>
    <dbReference type="NCBI Taxonomy" id="43959"/>
    <lineage>
        <taxon>Eukaryota</taxon>
        <taxon>Fungi</taxon>
        <taxon>Dikarya</taxon>
        <taxon>Ascomycota</taxon>
        <taxon>Saccharomycotina</taxon>
        <taxon>Saccharomycetes</taxon>
        <taxon>Saccharomycopsidaceae</taxon>
        <taxon>Saccharomycopsis</taxon>
    </lineage>
</organism>
<evidence type="ECO:0000313" key="2">
    <source>
        <dbReference type="Proteomes" id="UP001360560"/>
    </source>
</evidence>
<accession>A0AAV5QTU7</accession>
<gene>
    <name evidence="1" type="ORF">DASC09_054800</name>
</gene>
<protein>
    <submittedName>
        <fullName evidence="1">Uncharacterized protein</fullName>
    </submittedName>
</protein>
<dbReference type="AlphaFoldDB" id="A0AAV5QTU7"/>